<accession>A0A482VV93</accession>
<feature type="non-terminal residue" evidence="2">
    <location>
        <position position="1"/>
    </location>
</feature>
<protein>
    <submittedName>
        <fullName evidence="2">Methyltransferase-like protein 4</fullName>
    </submittedName>
</protein>
<evidence type="ECO:0000313" key="3">
    <source>
        <dbReference type="Proteomes" id="UP000292052"/>
    </source>
</evidence>
<proteinExistence type="inferred from homology"/>
<organism evidence="2 3">
    <name type="scientific">Asbolus verrucosus</name>
    <name type="common">Desert ironclad beetle</name>
    <dbReference type="NCBI Taxonomy" id="1661398"/>
    <lineage>
        <taxon>Eukaryota</taxon>
        <taxon>Metazoa</taxon>
        <taxon>Ecdysozoa</taxon>
        <taxon>Arthropoda</taxon>
        <taxon>Hexapoda</taxon>
        <taxon>Insecta</taxon>
        <taxon>Pterygota</taxon>
        <taxon>Neoptera</taxon>
        <taxon>Endopterygota</taxon>
        <taxon>Coleoptera</taxon>
        <taxon>Polyphaga</taxon>
        <taxon>Cucujiformia</taxon>
        <taxon>Tenebrionidae</taxon>
        <taxon>Pimeliinae</taxon>
        <taxon>Asbolus</taxon>
    </lineage>
</organism>
<evidence type="ECO:0000313" key="2">
    <source>
        <dbReference type="EMBL" id="RZC36563.1"/>
    </source>
</evidence>
<dbReference type="SUPFAM" id="SSF53335">
    <property type="entry name" value="S-adenosyl-L-methionine-dependent methyltransferases"/>
    <property type="match status" value="1"/>
</dbReference>
<dbReference type="AlphaFoldDB" id="A0A482VV93"/>
<dbReference type="PANTHER" id="PTHR12829:SF4">
    <property type="entry name" value="N(6)-ADENINE-SPECIFIC METHYLTRANSFERASE METTL4"/>
    <property type="match status" value="1"/>
</dbReference>
<dbReference type="GO" id="GO:0008168">
    <property type="term" value="F:methyltransferase activity"/>
    <property type="evidence" value="ECO:0007669"/>
    <property type="project" value="UniProtKB-KW"/>
</dbReference>
<gene>
    <name evidence="2" type="ORF">BDFB_002848</name>
</gene>
<dbReference type="OrthoDB" id="61116at2759"/>
<dbReference type="InterPro" id="IPR029063">
    <property type="entry name" value="SAM-dependent_MTases_sf"/>
</dbReference>
<dbReference type="GO" id="GO:0032259">
    <property type="term" value="P:methylation"/>
    <property type="evidence" value="ECO:0007669"/>
    <property type="project" value="UniProtKB-KW"/>
</dbReference>
<dbReference type="EMBL" id="QDEB01060728">
    <property type="protein sequence ID" value="RZC36563.1"/>
    <property type="molecule type" value="Genomic_DNA"/>
</dbReference>
<dbReference type="PROSITE" id="PS51143">
    <property type="entry name" value="MT_A70"/>
    <property type="match status" value="1"/>
</dbReference>
<dbReference type="GO" id="GO:0005634">
    <property type="term" value="C:nucleus"/>
    <property type="evidence" value="ECO:0007669"/>
    <property type="project" value="TreeGrafter"/>
</dbReference>
<dbReference type="STRING" id="1661398.A0A482VV93"/>
<dbReference type="Pfam" id="PF05063">
    <property type="entry name" value="MT-A70"/>
    <property type="match status" value="1"/>
</dbReference>
<keyword evidence="3" id="KW-1185">Reference proteome</keyword>
<sequence>PWWNKYIRRKRKHSDQGYNMMFNEQLKNVPLENHLNDDSLVVVWCTNSSQHLNALRDEIFPKWGVKYVGKWYWVKITQSGEVVCPFSKPPRKQPFEQIIFAAKEERAFPNPPCDKLVVSIPSSLHSHKPPLTRLLESFLPSKPACLEVFARYLLPDWTSYGNEVLRFQHESLYVRVSG</sequence>
<comment type="caution">
    <text evidence="2">The sequence shown here is derived from an EMBL/GenBank/DDBJ whole genome shotgun (WGS) entry which is preliminary data.</text>
</comment>
<dbReference type="Proteomes" id="UP000292052">
    <property type="component" value="Unassembled WGS sequence"/>
</dbReference>
<keyword evidence="2" id="KW-0808">Transferase</keyword>
<name>A0A482VV93_ASBVE</name>
<dbReference type="PANTHER" id="PTHR12829">
    <property type="entry name" value="N6-ADENOSINE-METHYLTRANSFERASE"/>
    <property type="match status" value="1"/>
</dbReference>
<dbReference type="InterPro" id="IPR007757">
    <property type="entry name" value="MT-A70-like"/>
</dbReference>
<comment type="similarity">
    <text evidence="1">Belongs to the MT-A70-like family.</text>
</comment>
<keyword evidence="2" id="KW-0489">Methyltransferase</keyword>
<evidence type="ECO:0000256" key="1">
    <source>
        <dbReference type="PROSITE-ProRule" id="PRU00489"/>
    </source>
</evidence>
<reference evidence="2 3" key="1">
    <citation type="submission" date="2017-03" db="EMBL/GenBank/DDBJ databases">
        <title>Genome of the blue death feigning beetle - Asbolus verrucosus.</title>
        <authorList>
            <person name="Rider S.D."/>
        </authorList>
    </citation>
    <scope>NUCLEOTIDE SEQUENCE [LARGE SCALE GENOMIC DNA]</scope>
    <source>
        <strain evidence="2">Butters</strain>
        <tissue evidence="2">Head and leg muscle</tissue>
    </source>
</reference>